<evidence type="ECO:0000313" key="2">
    <source>
        <dbReference type="EMBL" id="ORX87986.1"/>
    </source>
</evidence>
<comment type="caution">
    <text evidence="2">The sequence shown here is derived from an EMBL/GenBank/DDBJ whole genome shotgun (WGS) entry which is preliminary data.</text>
</comment>
<feature type="region of interest" description="Disordered" evidence="1">
    <location>
        <begin position="590"/>
        <end position="720"/>
    </location>
</feature>
<feature type="compositionally biased region" description="Polar residues" evidence="1">
    <location>
        <begin position="390"/>
        <end position="404"/>
    </location>
</feature>
<proteinExistence type="predicted"/>
<feature type="region of interest" description="Disordered" evidence="1">
    <location>
        <begin position="145"/>
        <end position="177"/>
    </location>
</feature>
<reference evidence="2 3" key="1">
    <citation type="submission" date="2016-08" db="EMBL/GenBank/DDBJ databases">
        <title>A Parts List for Fungal Cellulosomes Revealed by Comparative Genomics.</title>
        <authorList>
            <consortium name="DOE Joint Genome Institute"/>
            <person name="Haitjema C.H."/>
            <person name="Gilmore S.P."/>
            <person name="Henske J.K."/>
            <person name="Solomon K.V."/>
            <person name="De Groot R."/>
            <person name="Kuo A."/>
            <person name="Mondo S.J."/>
            <person name="Salamov A.A."/>
            <person name="Labutti K."/>
            <person name="Zhao Z."/>
            <person name="Chiniquy J."/>
            <person name="Barry K."/>
            <person name="Brewer H.M."/>
            <person name="Purvine S.O."/>
            <person name="Wright A.T."/>
            <person name="Boxma B."/>
            <person name="Van Alen T."/>
            <person name="Hackstein J.H."/>
            <person name="Baker S.E."/>
            <person name="Grigoriev I.V."/>
            <person name="O'Malley M.A."/>
        </authorList>
    </citation>
    <scope>NUCLEOTIDE SEQUENCE [LARGE SCALE GENOMIC DNA]</scope>
    <source>
        <strain evidence="2 3">S4</strain>
    </source>
</reference>
<protein>
    <submittedName>
        <fullName evidence="2">Uncharacterized protein</fullName>
    </submittedName>
</protein>
<feature type="region of interest" description="Disordered" evidence="1">
    <location>
        <begin position="207"/>
        <end position="306"/>
    </location>
</feature>
<dbReference type="OrthoDB" id="2160257at2759"/>
<feature type="region of interest" description="Disordered" evidence="1">
    <location>
        <begin position="380"/>
        <end position="431"/>
    </location>
</feature>
<feature type="compositionally biased region" description="Low complexity" evidence="1">
    <location>
        <begin position="412"/>
        <end position="422"/>
    </location>
</feature>
<feature type="compositionally biased region" description="Polar residues" evidence="1">
    <location>
        <begin position="7"/>
        <end position="21"/>
    </location>
</feature>
<dbReference type="EMBL" id="MCFG01000003">
    <property type="protein sequence ID" value="ORX87986.1"/>
    <property type="molecule type" value="Genomic_DNA"/>
</dbReference>
<feature type="compositionally biased region" description="Low complexity" evidence="1">
    <location>
        <begin position="282"/>
        <end position="306"/>
    </location>
</feature>
<sequence>MGKSKVANKTLNVQQNVSIKQSNRKLKKNEKTTDITPSAAKNTKSEPMINNFVDENDFYDENSSVNDEDDDYSDESYEFDEAETAQEAFEAKYYHNRRTSSSNNKSSYNNKISLKKVNTLLANQNIMVVDKNQLSETINNNGLLSARVPTTPHPTPIQLDGQKSANSTTNPQQQQQFSNDIDLTVLCSNTSICSNLSNKSEELSKIEVNDKEPTNNNNNMASPTKINNTNQNNYENNNNTNNKKGRKLSKKNENSKSSQIVTEDTNGYIKSKKSKNRRRSDVSSTKSNSVNNSNDHLNQSSTTIQTNDTTTSVLAQNQMNQISGPNSARGSVQISVDNKKQIHIICGPKNTPIKISDNKNLAVIVNPDSIQESDIQELLISPTKSRSKNNKPSIPVISSSPYTRNHNRNNNKNKNNNNMNGGDNKKPLSPQKLSADVNELMLSPTKSGKNKFNNNSIIAESPLFVGSYPPLINTKNYKYNGSKNQQQLNQDEINYKYNLLDEYNMKKSASPVSATESKNRFLKDESENRPQSSQLNKKERKALKKLQKNKKFNDEFDALNNTRKTYIVNDGDNEIYNSIFNGQCDTESESENVLGKKNKKMNRKQQQQQPTIDEYEELESPTKGKKNNKKNQKKQQEQQPEEEMDDISKKQNKKNTKQNKKNRNTTEDNDDDNVNHRKHTKKSKHQELEFNIEDANDDIFGISGKPSSMKNKKSKNAVRK</sequence>
<feature type="compositionally biased region" description="Basic and acidic residues" evidence="1">
    <location>
        <begin position="517"/>
        <end position="528"/>
    </location>
</feature>
<feature type="region of interest" description="Disordered" evidence="1">
    <location>
        <begin position="507"/>
        <end position="540"/>
    </location>
</feature>
<dbReference type="Proteomes" id="UP000193944">
    <property type="component" value="Unassembled WGS sequence"/>
</dbReference>
<feature type="compositionally biased region" description="Polar residues" evidence="1">
    <location>
        <begin position="214"/>
        <end position="226"/>
    </location>
</feature>
<feature type="compositionally biased region" description="Basic residues" evidence="1">
    <location>
        <begin position="623"/>
        <end position="633"/>
    </location>
</feature>
<feature type="compositionally biased region" description="Polar residues" evidence="1">
    <location>
        <begin position="161"/>
        <end position="177"/>
    </location>
</feature>
<keyword evidence="3" id="KW-1185">Reference proteome</keyword>
<dbReference type="AlphaFoldDB" id="A0A1Y1XR70"/>
<evidence type="ECO:0000313" key="3">
    <source>
        <dbReference type="Proteomes" id="UP000193944"/>
    </source>
</evidence>
<feature type="compositionally biased region" description="Low complexity" evidence="1">
    <location>
        <begin position="227"/>
        <end position="242"/>
    </location>
</feature>
<feature type="compositionally biased region" description="Basic residues" evidence="1">
    <location>
        <begin position="710"/>
        <end position="720"/>
    </location>
</feature>
<organism evidence="2 3">
    <name type="scientific">Anaeromyces robustus</name>
    <dbReference type="NCBI Taxonomy" id="1754192"/>
    <lineage>
        <taxon>Eukaryota</taxon>
        <taxon>Fungi</taxon>
        <taxon>Fungi incertae sedis</taxon>
        <taxon>Chytridiomycota</taxon>
        <taxon>Chytridiomycota incertae sedis</taxon>
        <taxon>Neocallimastigomycetes</taxon>
        <taxon>Neocallimastigales</taxon>
        <taxon>Neocallimastigaceae</taxon>
        <taxon>Anaeromyces</taxon>
    </lineage>
</organism>
<feature type="region of interest" description="Disordered" evidence="1">
    <location>
        <begin position="1"/>
        <end position="50"/>
    </location>
</feature>
<gene>
    <name evidence="2" type="ORF">BCR32DRAFT_288922</name>
</gene>
<name>A0A1Y1XR70_9FUNG</name>
<accession>A0A1Y1XR70</accession>
<reference evidence="2 3" key="2">
    <citation type="submission" date="2016-08" db="EMBL/GenBank/DDBJ databases">
        <title>Pervasive Adenine N6-methylation of Active Genes in Fungi.</title>
        <authorList>
            <consortium name="DOE Joint Genome Institute"/>
            <person name="Mondo S.J."/>
            <person name="Dannebaum R.O."/>
            <person name="Kuo R.C."/>
            <person name="Labutti K."/>
            <person name="Haridas S."/>
            <person name="Kuo A."/>
            <person name="Salamov A."/>
            <person name="Ahrendt S.R."/>
            <person name="Lipzen A."/>
            <person name="Sullivan W."/>
            <person name="Andreopoulos W.B."/>
            <person name="Clum A."/>
            <person name="Lindquist E."/>
            <person name="Daum C."/>
            <person name="Ramamoorthy G.K."/>
            <person name="Gryganskyi A."/>
            <person name="Culley D."/>
            <person name="Magnuson J.K."/>
            <person name="James T.Y."/>
            <person name="O'Malley M.A."/>
            <person name="Stajich J.E."/>
            <person name="Spatafora J.W."/>
            <person name="Visel A."/>
            <person name="Grigoriev I.V."/>
        </authorList>
    </citation>
    <scope>NUCLEOTIDE SEQUENCE [LARGE SCALE GENOMIC DNA]</scope>
    <source>
        <strain evidence="2 3">S4</strain>
    </source>
</reference>
<evidence type="ECO:0000256" key="1">
    <source>
        <dbReference type="SAM" id="MobiDB-lite"/>
    </source>
</evidence>
<feature type="compositionally biased region" description="Basic residues" evidence="1">
    <location>
        <begin position="650"/>
        <end position="663"/>
    </location>
</feature>